<dbReference type="AlphaFoldDB" id="W6R3W0"/>
<dbReference type="STRING" id="1365484.W6R3W0"/>
<evidence type="ECO:0000313" key="1">
    <source>
        <dbReference type="EMBL" id="CDM36487.1"/>
    </source>
</evidence>
<evidence type="ECO:0008006" key="3">
    <source>
        <dbReference type="Google" id="ProtNLM"/>
    </source>
</evidence>
<reference evidence="1" key="1">
    <citation type="journal article" date="2014" name="Nat. Commun.">
        <title>Multiple recent horizontal transfers of a large genomic region in cheese making fungi.</title>
        <authorList>
            <person name="Cheeseman K."/>
            <person name="Ropars J."/>
            <person name="Renault P."/>
            <person name="Dupont J."/>
            <person name="Gouzy J."/>
            <person name="Branca A."/>
            <person name="Abraham A.L."/>
            <person name="Ceppi M."/>
            <person name="Conseiller E."/>
            <person name="Debuchy R."/>
            <person name="Malagnac F."/>
            <person name="Goarin A."/>
            <person name="Silar P."/>
            <person name="Lacoste S."/>
            <person name="Sallet E."/>
            <person name="Bensimon A."/>
            <person name="Giraud T."/>
            <person name="Brygoo Y."/>
        </authorList>
    </citation>
    <scope>NUCLEOTIDE SEQUENCE [LARGE SCALE GENOMIC DNA]</scope>
    <source>
        <strain evidence="1">FM164</strain>
    </source>
</reference>
<evidence type="ECO:0000313" key="2">
    <source>
        <dbReference type="Proteomes" id="UP000030686"/>
    </source>
</evidence>
<keyword evidence="2" id="KW-1185">Reference proteome</keyword>
<accession>W6R3W0</accession>
<dbReference type="Proteomes" id="UP000030686">
    <property type="component" value="Unassembled WGS sequence"/>
</dbReference>
<protein>
    <recommendedName>
        <fullName evidence="3">Protein kinase-like domain</fullName>
    </recommendedName>
</protein>
<dbReference type="OrthoDB" id="4062651at2759"/>
<organism evidence="1 2">
    <name type="scientific">Penicillium roqueforti (strain FM164)</name>
    <dbReference type="NCBI Taxonomy" id="1365484"/>
    <lineage>
        <taxon>Eukaryota</taxon>
        <taxon>Fungi</taxon>
        <taxon>Dikarya</taxon>
        <taxon>Ascomycota</taxon>
        <taxon>Pezizomycotina</taxon>
        <taxon>Eurotiomycetes</taxon>
        <taxon>Eurotiomycetidae</taxon>
        <taxon>Eurotiales</taxon>
        <taxon>Aspergillaceae</taxon>
        <taxon>Penicillium</taxon>
    </lineage>
</organism>
<proteinExistence type="predicted"/>
<sequence>MLMKEANPRGLMKRILRSTRQVTDYSCVLTGIESGVKHLHPLGLVHNDVIQAT</sequence>
<name>W6R3W0_PENRF</name>
<gene>
    <name evidence="1" type="ORF">PROQFM164_S05g000320</name>
</gene>
<dbReference type="EMBL" id="HG792019">
    <property type="protein sequence ID" value="CDM36487.1"/>
    <property type="molecule type" value="Genomic_DNA"/>
</dbReference>